<gene>
    <name evidence="9" type="ORF">D0Z08_12290</name>
</gene>
<feature type="chain" id="PRO_5019183871" evidence="7">
    <location>
        <begin position="24"/>
        <end position="637"/>
    </location>
</feature>
<dbReference type="Gene3D" id="3.40.50.410">
    <property type="entry name" value="von Willebrand factor, type A domain"/>
    <property type="match status" value="1"/>
</dbReference>
<feature type="transmembrane region" description="Helical" evidence="6">
    <location>
        <begin position="608"/>
        <end position="629"/>
    </location>
</feature>
<protein>
    <submittedName>
        <fullName evidence="9">VWA domain-containing protein</fullName>
    </submittedName>
</protein>
<organism evidence="9 10">
    <name type="scientific">Nocardioides immobilis</name>
    <dbReference type="NCBI Taxonomy" id="2049295"/>
    <lineage>
        <taxon>Bacteria</taxon>
        <taxon>Bacillati</taxon>
        <taxon>Actinomycetota</taxon>
        <taxon>Actinomycetes</taxon>
        <taxon>Propionibacteriales</taxon>
        <taxon>Nocardioidaceae</taxon>
        <taxon>Nocardioides</taxon>
    </lineage>
</organism>
<evidence type="ECO:0000256" key="5">
    <source>
        <dbReference type="ARBA" id="ARBA00023136"/>
    </source>
</evidence>
<feature type="signal peptide" evidence="7">
    <location>
        <begin position="1"/>
        <end position="23"/>
    </location>
</feature>
<evidence type="ECO:0000313" key="10">
    <source>
        <dbReference type="Proteomes" id="UP000283644"/>
    </source>
</evidence>
<evidence type="ECO:0000256" key="3">
    <source>
        <dbReference type="ARBA" id="ARBA00022692"/>
    </source>
</evidence>
<sequence length="637" mass="66408">MRRVVLAALAAVLVVLAPSTAWAAEDDATIAHVEVADNGLRILVSVPSGAEVDLDAVAGTLDGDTLDATATSTGTDTTVQRTTVLAMDTSDSMARNGRFEAAKEAALTFLDNVPADVLVGIVTFDGDVSTALDPTTDRAAAEAVIDDLELSKGTLLYDGILAAVDLAGEGGQRSVLVLSDGADTGNDTGLTEVTAAIEDTATLVDVVSLDQENKPKAAAALSDLAAAGQGTVIESTGAALADAFAAEAEVLSDQILVTAPLPAGFNAEEATVAITLPTSDGNLVASAFAKIQDAPDGDTGPSTQPVNPDDTWQLPDWALYAGILVFGIGLVTAAVLLVPARKQPMTIADRLTAYTASTGVGRQETKSASDPMFDQAKAAAAGVLDRNKGLEQKLAARLAAAGSGFKPSEWLLLHVGVVIASGLFGLLVGGGSLVVGILFVILGFFLPRFFLSFKAGRRRKAFNSSLPDTLQLMAGSLSAGLSLAQSVDTVVHEGPEPIASEFKRVLVETRIGLEIEDAFDGVAERFQSKDFAWVVMAIRIQRQVGGNLAELLTTVAATMREREYLRRQVAALAAEGKLSAMILACLPPGFLIFLSFTNRGYIEPLFNTGLGLMMLIGATVWLCIGVFWMSRMVKVEI</sequence>
<keyword evidence="10" id="KW-1185">Reference proteome</keyword>
<feature type="transmembrane region" description="Helical" evidence="6">
    <location>
        <begin position="569"/>
        <end position="596"/>
    </location>
</feature>
<dbReference type="Pfam" id="PF00482">
    <property type="entry name" value="T2SSF"/>
    <property type="match status" value="1"/>
</dbReference>
<dbReference type="SMART" id="SM00327">
    <property type="entry name" value="VWA"/>
    <property type="match status" value="1"/>
</dbReference>
<dbReference type="InterPro" id="IPR002035">
    <property type="entry name" value="VWF_A"/>
</dbReference>
<evidence type="ECO:0000256" key="7">
    <source>
        <dbReference type="SAM" id="SignalP"/>
    </source>
</evidence>
<dbReference type="AlphaFoldDB" id="A0A417Y341"/>
<dbReference type="OrthoDB" id="597333at2"/>
<feature type="transmembrane region" description="Helical" evidence="6">
    <location>
        <begin position="410"/>
        <end position="427"/>
    </location>
</feature>
<comment type="subcellular location">
    <subcellularLocation>
        <location evidence="1">Cell membrane</location>
        <topology evidence="1">Multi-pass membrane protein</topology>
    </subcellularLocation>
</comment>
<keyword evidence="7" id="KW-0732">Signal</keyword>
<dbReference type="EMBL" id="QXGH01000015">
    <property type="protein sequence ID" value="RHW26954.1"/>
    <property type="molecule type" value="Genomic_DNA"/>
</dbReference>
<keyword evidence="2" id="KW-1003">Cell membrane</keyword>
<keyword evidence="3 6" id="KW-0812">Transmembrane</keyword>
<dbReference type="CDD" id="cd00198">
    <property type="entry name" value="vWFA"/>
    <property type="match status" value="1"/>
</dbReference>
<dbReference type="PANTHER" id="PTHR35007">
    <property type="entry name" value="INTEGRAL MEMBRANE PROTEIN-RELATED"/>
    <property type="match status" value="1"/>
</dbReference>
<dbReference type="Pfam" id="PF13519">
    <property type="entry name" value="VWA_2"/>
    <property type="match status" value="1"/>
</dbReference>
<dbReference type="SUPFAM" id="SSF53300">
    <property type="entry name" value="vWA-like"/>
    <property type="match status" value="1"/>
</dbReference>
<evidence type="ECO:0000259" key="8">
    <source>
        <dbReference type="PROSITE" id="PS50234"/>
    </source>
</evidence>
<dbReference type="Gene3D" id="1.20.81.30">
    <property type="entry name" value="Type II secretion system (T2SS), domain F"/>
    <property type="match status" value="1"/>
</dbReference>
<evidence type="ECO:0000256" key="6">
    <source>
        <dbReference type="SAM" id="Phobius"/>
    </source>
</evidence>
<evidence type="ECO:0000313" key="9">
    <source>
        <dbReference type="EMBL" id="RHW26954.1"/>
    </source>
</evidence>
<accession>A0A417Y341</accession>
<dbReference type="InterPro" id="IPR036465">
    <property type="entry name" value="vWFA_dom_sf"/>
</dbReference>
<feature type="transmembrane region" description="Helical" evidence="6">
    <location>
        <begin position="433"/>
        <end position="451"/>
    </location>
</feature>
<feature type="domain" description="VWFA" evidence="8">
    <location>
        <begin position="82"/>
        <end position="255"/>
    </location>
</feature>
<dbReference type="PANTHER" id="PTHR35007:SF1">
    <property type="entry name" value="PILUS ASSEMBLY PROTEIN"/>
    <property type="match status" value="1"/>
</dbReference>
<evidence type="ECO:0000256" key="4">
    <source>
        <dbReference type="ARBA" id="ARBA00022989"/>
    </source>
</evidence>
<keyword evidence="4 6" id="KW-1133">Transmembrane helix</keyword>
<dbReference type="PROSITE" id="PS50234">
    <property type="entry name" value="VWFA"/>
    <property type="match status" value="1"/>
</dbReference>
<dbReference type="Proteomes" id="UP000283644">
    <property type="component" value="Unassembled WGS sequence"/>
</dbReference>
<dbReference type="GO" id="GO:0005886">
    <property type="term" value="C:plasma membrane"/>
    <property type="evidence" value="ECO:0007669"/>
    <property type="project" value="UniProtKB-SubCell"/>
</dbReference>
<proteinExistence type="predicted"/>
<keyword evidence="5 6" id="KW-0472">Membrane</keyword>
<dbReference type="InterPro" id="IPR018076">
    <property type="entry name" value="T2SS_GspF_dom"/>
</dbReference>
<reference evidence="9 10" key="1">
    <citation type="submission" date="2018-09" db="EMBL/GenBank/DDBJ databases">
        <title>Genome sequencing of Nocardioides immobilis CCTCC AB 2017083 for comparison to Nocardioides silvaticus.</title>
        <authorList>
            <person name="Li C."/>
            <person name="Wang G."/>
        </authorList>
    </citation>
    <scope>NUCLEOTIDE SEQUENCE [LARGE SCALE GENOMIC DNA]</scope>
    <source>
        <strain evidence="9 10">CCTCC AB 2017083</strain>
    </source>
</reference>
<feature type="transmembrane region" description="Helical" evidence="6">
    <location>
        <begin position="317"/>
        <end position="338"/>
    </location>
</feature>
<evidence type="ECO:0000256" key="2">
    <source>
        <dbReference type="ARBA" id="ARBA00022475"/>
    </source>
</evidence>
<dbReference type="RefSeq" id="WP_118925519.1">
    <property type="nucleotide sequence ID" value="NZ_QXGH01000015.1"/>
</dbReference>
<dbReference type="InterPro" id="IPR042094">
    <property type="entry name" value="T2SS_GspF_sf"/>
</dbReference>
<name>A0A417Y341_9ACTN</name>
<evidence type="ECO:0000256" key="1">
    <source>
        <dbReference type="ARBA" id="ARBA00004651"/>
    </source>
</evidence>
<comment type="caution">
    <text evidence="9">The sequence shown here is derived from an EMBL/GenBank/DDBJ whole genome shotgun (WGS) entry which is preliminary data.</text>
</comment>